<evidence type="ECO:0000259" key="6">
    <source>
        <dbReference type="Pfam" id="PF08314"/>
    </source>
</evidence>
<dbReference type="GO" id="GO:0000149">
    <property type="term" value="F:SNARE binding"/>
    <property type="evidence" value="ECO:0007669"/>
    <property type="project" value="TreeGrafter"/>
</dbReference>
<dbReference type="SUPFAM" id="SSF50978">
    <property type="entry name" value="WD40 repeat-like"/>
    <property type="match status" value="1"/>
</dbReference>
<name>A0A2I0X2Q6_9ASPA</name>
<protein>
    <recommendedName>
        <fullName evidence="6">Sec39 domain-containing protein</fullName>
    </recommendedName>
</protein>
<keyword evidence="2" id="KW-0813">Transport</keyword>
<gene>
    <name evidence="7" type="ORF">MA16_Dca013400</name>
</gene>
<dbReference type="GO" id="GO:0006890">
    <property type="term" value="P:retrograde vesicle-mediated transport, Golgi to endoplasmic reticulum"/>
    <property type="evidence" value="ECO:0007669"/>
    <property type="project" value="InterPro"/>
</dbReference>
<evidence type="ECO:0000256" key="1">
    <source>
        <dbReference type="ARBA" id="ARBA00004240"/>
    </source>
</evidence>
<evidence type="ECO:0000256" key="5">
    <source>
        <dbReference type="SAM" id="MobiDB-lite"/>
    </source>
</evidence>
<proteinExistence type="predicted"/>
<sequence length="2466" mass="279459">MESGSGELVKEVIFETRQHAAGVFAPDFSQLETGSGTSRSGLTSYLSIQGVKHLKQKWNEYWRPRRSKRKMALFVSPDGEHVALAFQNQLVILQKNDDYMEPCGVYNGDDRLAFFTNGAWMEPQGILGVIDDLCTFYLINSNGREIMRSSRSELKLTAPIIELVVLDDVNSKKSCMSAFGIFTADGLVHSFEVCKEPRASIFPLPTLNNPLKDRLPRHVSCLDYHPDLSLVVLVDAFKVSEKHQSFFGLYSLYLLRMATNSDPKLVFCSPPFEGLFSSPKGHFSLISPKVSISPQGKYIATLDLTGCIDVFCIDSDTLSVLCFAERLHSQCSNNVPQRRKNNLKDIIDISWWTDNVLILVNTSGYLTMYDVLNDKIVLKEGPHFSMPVIGRLKYIQGHAFFLEGGSCEGGLSETEQTGSKKASNINELYDSKLHWSLLSISRRSVLEMYSILIRNQEYHSALEFADRHGLDRDEVIKAQWLSSCYGIQDVDQFLCKISDREFVLSECADKVGPTEGAVKALLSYGIHISEDYLFSNLDNEDSSLPWDFWVARLQLLQYRDKLDTFVGINMGRFSAEEYSNFRAIPVTNAAVNLAENGKIGALNLLFKRHPYSLSQDILHVLSAIPETVPVQSYVQLLPGKSPPATIALRERDWVECERMISFFDKMPGGTEKIIQVRTENILKLSVGFVWPSSVELVDWYTNRARNIDFLSGQLESCLALVEFACRKDILELQQFLEDITYLHHLIYADGCSQDFMMSLVEWEQLPDYEKFKMLLKGVTVDSVVETLQEKAIPFMQKRFHLEQVDSIEQKNDVIGFMHYKESDSFLVRWMKEIASDNRLDTCLKVIENGCRESPVCGFFKDETEIVETALECIYSCPLTDQWNVMASILSKLPRKSLREKTLKDITPKHGNLGSPRFSYIRSHLSKPVRQSNPLNSQEEDSGQHISGGIDQFVSSMADDNLEKRIKKAEGHVEVGRLLAYYQVPKPISFFLNAESDEKNVKQLLRLILSKFGRRQPGRSDSEWANMWQDMVCFQEQAFSFLDTEYMLIEFCRGLLKAGKFSLARNYLKGIGTISLATEKAEILVVQAAREYFFSASSLSCSEIWKARECLSLFPNSKVVQSEADVIEALTVRLPNLGVTLLPVQFRQIRNPMEIINMAISSQTGAYLNVEELIAVAKLLGLGSPDDIAAVEEAIAREAAIAGDLQLASDLCLVLANKGHGPIWDLCAAIARSPYMDTLDTSSRKQLLGFALSHCDEESIGELLHTWKDVDMHMDYEHLMISTETCPPNFSFKGSTVIPLPVNSLQDILNLRDESKTISNDHKEDEDNNKVFFECLKSLLSGVAEECSTEGGITWDSLLRENRKVLSFSALELPWLLELSRKEEYGRKITPGTKAPPGKHSISIRFQALINIIHWLAGNDIAPRDNLLISLAESIMVSPVTEDDDILGCSYLLNLFDAFHGVEVIEEQLKQREGYQEIHSIMNIGMSYSSIQNLFKEASSPDQRRMLLLQKFRDKYESFGSDKVEQIDKLHSTFWREWRTKLEDQKRLADQTRALEESVPGVDTYRFLSGDIEYIRGVIFSLIDSVKTQKKHILKEVVKLADTYGLPRSEALLRFFGSVLVSEQWENDEILAEVSQYREDIAKCAMGIIEIISTVVFPEINGCNKHRLSYVYSILSACHLRCSKFEEPALSPSQHHQLQKHIEPFRFYKALEKECQRVSFIKELDFKNIARLNELNYDSFNEEILNNINESTVEALADMVRILVSMFNDTNEKGLISWQDVYKHHVLSLLESLESRARESLVGKTPEDLQVLLGEIDRNFDHCKQYIRALPEMDMLRIIKRFLKLCIPFNSSWNLTDDPGWKYCLVLVLSLWIKLVEDAQVTECCDASDKPVSSNERILPKFLKIFEKFVMEDQISASEGWCVIINYAHQDEGIPLSDIPSFFKSMIVSGCRFYSIANLYFEAQILPSSSSTSGKQESLLDLYTNLTETALSSISHGFAERRNLHQLLSSLSKLEGSHTDDLKVIRSHVWRKLRALSDNMQLESNIKVYALELMQCITGQNYRSLPDEIVSEVQPWEDWDDSCQSKTLTHGTDGSTNITSTLIALKSSRLLTPIMPYIKITPEDLSSLDSAVSCFLNLFESANSAEDVDVLKAVLEEWEILFSGTTDEEEPEKSTKEDPDWNNDDWDEGWETLPDELLINADKKEKQSHSIRPLHACWMEIIKVLITHSRPIAVMELLDQVSSKSGGILLDEEETKSLFHIIVEIDCFMALKILLLLPYDAPRLLCFQAIELKLKEKFPPPSSSNVNESELLLLVLSSGVLQSIISDPSLGNFFSYLCHLVGHLARDCQEDMLKYRNSRTGRANRNRFLVFGKLLLPCFIAELVLAKQGILAGFMVSQWMHTHPSLGLMDIVEASLRKYLEGQLLQAEDSGSNDLGAFGSFQFSVSRLRGKLSTLVQSALLALTTNI</sequence>
<comment type="subcellular location">
    <subcellularLocation>
        <location evidence="1">Endoplasmic reticulum</location>
    </subcellularLocation>
</comment>
<evidence type="ECO:0000256" key="2">
    <source>
        <dbReference type="ARBA" id="ARBA00022448"/>
    </source>
</evidence>
<dbReference type="InterPro" id="IPR036322">
    <property type="entry name" value="WD40_repeat_dom_sf"/>
</dbReference>
<dbReference type="PANTHER" id="PTHR15922">
    <property type="entry name" value="NEUROBLASTOMA-AMPLIFIED SEQUENCE"/>
    <property type="match status" value="1"/>
</dbReference>
<organism evidence="7 8">
    <name type="scientific">Dendrobium catenatum</name>
    <dbReference type="NCBI Taxonomy" id="906689"/>
    <lineage>
        <taxon>Eukaryota</taxon>
        <taxon>Viridiplantae</taxon>
        <taxon>Streptophyta</taxon>
        <taxon>Embryophyta</taxon>
        <taxon>Tracheophyta</taxon>
        <taxon>Spermatophyta</taxon>
        <taxon>Magnoliopsida</taxon>
        <taxon>Liliopsida</taxon>
        <taxon>Asparagales</taxon>
        <taxon>Orchidaceae</taxon>
        <taxon>Epidendroideae</taxon>
        <taxon>Malaxideae</taxon>
        <taxon>Dendrobiinae</taxon>
        <taxon>Dendrobium</taxon>
    </lineage>
</organism>
<keyword evidence="3" id="KW-0256">Endoplasmic reticulum</keyword>
<keyword evidence="8" id="KW-1185">Reference proteome</keyword>
<dbReference type="Proteomes" id="UP000233837">
    <property type="component" value="Unassembled WGS sequence"/>
</dbReference>
<dbReference type="GO" id="GO:0015031">
    <property type="term" value="P:protein transport"/>
    <property type="evidence" value="ECO:0007669"/>
    <property type="project" value="UniProtKB-KW"/>
</dbReference>
<dbReference type="InterPro" id="IPR013244">
    <property type="entry name" value="Sec39_domain"/>
</dbReference>
<dbReference type="GO" id="GO:0070939">
    <property type="term" value="C:Dsl1/NZR complex"/>
    <property type="evidence" value="ECO:0007669"/>
    <property type="project" value="TreeGrafter"/>
</dbReference>
<accession>A0A2I0X2Q6</accession>
<evidence type="ECO:0000313" key="7">
    <source>
        <dbReference type="EMBL" id="PKU82208.1"/>
    </source>
</evidence>
<feature type="domain" description="Sec39" evidence="6">
    <location>
        <begin position="590"/>
        <end position="1182"/>
    </location>
</feature>
<dbReference type="EMBL" id="KZ502205">
    <property type="protein sequence ID" value="PKU82208.1"/>
    <property type="molecule type" value="Genomic_DNA"/>
</dbReference>
<dbReference type="Pfam" id="PF08314">
    <property type="entry name" value="Sec39"/>
    <property type="match status" value="1"/>
</dbReference>
<keyword evidence="4" id="KW-0653">Protein transport</keyword>
<reference evidence="7 8" key="1">
    <citation type="journal article" date="2016" name="Sci. Rep.">
        <title>The Dendrobium catenatum Lindl. genome sequence provides insights into polysaccharide synthase, floral development and adaptive evolution.</title>
        <authorList>
            <person name="Zhang G.Q."/>
            <person name="Xu Q."/>
            <person name="Bian C."/>
            <person name="Tsai W.C."/>
            <person name="Yeh C.M."/>
            <person name="Liu K.W."/>
            <person name="Yoshida K."/>
            <person name="Zhang L.S."/>
            <person name="Chang S.B."/>
            <person name="Chen F."/>
            <person name="Shi Y."/>
            <person name="Su Y.Y."/>
            <person name="Zhang Y.Q."/>
            <person name="Chen L.J."/>
            <person name="Yin Y."/>
            <person name="Lin M."/>
            <person name="Huang H."/>
            <person name="Deng H."/>
            <person name="Wang Z.W."/>
            <person name="Zhu S.L."/>
            <person name="Zhao X."/>
            <person name="Deng C."/>
            <person name="Niu S.C."/>
            <person name="Huang J."/>
            <person name="Wang M."/>
            <person name="Liu G.H."/>
            <person name="Yang H.J."/>
            <person name="Xiao X.J."/>
            <person name="Hsiao Y.Y."/>
            <person name="Wu W.L."/>
            <person name="Chen Y.Y."/>
            <person name="Mitsuda N."/>
            <person name="Ohme-Takagi M."/>
            <person name="Luo Y.B."/>
            <person name="Van de Peer Y."/>
            <person name="Liu Z.J."/>
        </authorList>
    </citation>
    <scope>NUCLEOTIDE SEQUENCE [LARGE SCALE GENOMIC DNA]</scope>
    <source>
        <tissue evidence="7">The whole plant</tissue>
    </source>
</reference>
<evidence type="ECO:0000256" key="4">
    <source>
        <dbReference type="ARBA" id="ARBA00022927"/>
    </source>
</evidence>
<reference evidence="7 8" key="2">
    <citation type="journal article" date="2017" name="Nature">
        <title>The Apostasia genome and the evolution of orchids.</title>
        <authorList>
            <person name="Zhang G.Q."/>
            <person name="Liu K.W."/>
            <person name="Li Z."/>
            <person name="Lohaus R."/>
            <person name="Hsiao Y.Y."/>
            <person name="Niu S.C."/>
            <person name="Wang J.Y."/>
            <person name="Lin Y.C."/>
            <person name="Xu Q."/>
            <person name="Chen L.J."/>
            <person name="Yoshida K."/>
            <person name="Fujiwara S."/>
            <person name="Wang Z.W."/>
            <person name="Zhang Y.Q."/>
            <person name="Mitsuda N."/>
            <person name="Wang M."/>
            <person name="Liu G.H."/>
            <person name="Pecoraro L."/>
            <person name="Huang H.X."/>
            <person name="Xiao X.J."/>
            <person name="Lin M."/>
            <person name="Wu X.Y."/>
            <person name="Wu W.L."/>
            <person name="Chen Y.Y."/>
            <person name="Chang S.B."/>
            <person name="Sakamoto S."/>
            <person name="Ohme-Takagi M."/>
            <person name="Yagi M."/>
            <person name="Zeng S.J."/>
            <person name="Shen C.Y."/>
            <person name="Yeh C.M."/>
            <person name="Luo Y.B."/>
            <person name="Tsai W.C."/>
            <person name="Van de Peer Y."/>
            <person name="Liu Z.J."/>
        </authorList>
    </citation>
    <scope>NUCLEOTIDE SEQUENCE [LARGE SCALE GENOMIC DNA]</scope>
    <source>
        <tissue evidence="7">The whole plant</tissue>
    </source>
</reference>
<evidence type="ECO:0000313" key="8">
    <source>
        <dbReference type="Proteomes" id="UP000233837"/>
    </source>
</evidence>
<feature type="region of interest" description="Disordered" evidence="5">
    <location>
        <begin position="2163"/>
        <end position="2185"/>
    </location>
</feature>
<dbReference type="PANTHER" id="PTHR15922:SF2">
    <property type="entry name" value="NBAS SUBUNIT OF NRZ TETHERING COMPLEX"/>
    <property type="match status" value="1"/>
</dbReference>
<evidence type="ECO:0000256" key="3">
    <source>
        <dbReference type="ARBA" id="ARBA00022824"/>
    </source>
</evidence>
<dbReference type="STRING" id="906689.A0A2I0X2Q6"/>